<dbReference type="Gene3D" id="3.90.1640.30">
    <property type="match status" value="1"/>
</dbReference>
<dbReference type="SUPFAM" id="SSF64182">
    <property type="entry name" value="DHH phosphoesterases"/>
    <property type="match status" value="1"/>
</dbReference>
<gene>
    <name evidence="9" type="primary">recJ</name>
    <name evidence="9" type="ORF">DCW38_05510</name>
</gene>
<feature type="domain" description="RecJ OB" evidence="8">
    <location>
        <begin position="456"/>
        <end position="563"/>
    </location>
</feature>
<dbReference type="Gene3D" id="3.10.310.30">
    <property type="match status" value="1"/>
</dbReference>
<evidence type="ECO:0000259" key="7">
    <source>
        <dbReference type="Pfam" id="PF02272"/>
    </source>
</evidence>
<protein>
    <recommendedName>
        <fullName evidence="2">Single-stranded-DNA-specific exonuclease RecJ</fullName>
    </recommendedName>
</protein>
<keyword evidence="3" id="KW-0540">Nuclease</keyword>
<organism evidence="9 10">
    <name type="scientific">candidate division WOR-3 bacterium</name>
    <dbReference type="NCBI Taxonomy" id="2052148"/>
    <lineage>
        <taxon>Bacteria</taxon>
        <taxon>Bacteria division WOR-3</taxon>
    </lineage>
</organism>
<comment type="caution">
    <text evidence="9">The sequence shown here is derived from an EMBL/GenBank/DDBJ whole genome shotgun (WGS) entry which is preliminary data.</text>
</comment>
<dbReference type="InterPro" id="IPR051673">
    <property type="entry name" value="SSDNA_exonuclease_RecJ"/>
</dbReference>
<dbReference type="Pfam" id="PF17768">
    <property type="entry name" value="RecJ_OB"/>
    <property type="match status" value="1"/>
</dbReference>
<dbReference type="NCBIfam" id="TIGR00644">
    <property type="entry name" value="recJ"/>
    <property type="match status" value="1"/>
</dbReference>
<name>A0A350HAQ5_UNCW3</name>
<comment type="similarity">
    <text evidence="1">Belongs to the RecJ family.</text>
</comment>
<dbReference type="GO" id="GO:0003676">
    <property type="term" value="F:nucleic acid binding"/>
    <property type="evidence" value="ECO:0007669"/>
    <property type="project" value="InterPro"/>
</dbReference>
<evidence type="ECO:0000256" key="1">
    <source>
        <dbReference type="ARBA" id="ARBA00005915"/>
    </source>
</evidence>
<evidence type="ECO:0000256" key="3">
    <source>
        <dbReference type="ARBA" id="ARBA00022722"/>
    </source>
</evidence>
<sequence length="570" mass="63854">MINKWIVADSLDMKEVERISKILKLPAPIIKILFTRNLKNEKEISEFLNPSIDKLHDPFLMSGMAQTAERIVKAIDSNEKIMIFGDYDADGITSTAMLYKFLHALGSSPIYFIPNRVEDGYGLSLSGIDFATMNKVDLIITVDCGITAFQEIEYAKTKGIDVVITDHHEVMNSIPPAVAVINPNRENETYPFKFLAGCGVVFKLIQAIATMKKYEGDVIEDFIDFVTLGTVADVVPLLGENRVISHYGMKHIVKTSNPGIKKLIEVSGVDKNKITAFHIGFILAPRINAMGRMSNATNAVKLLITDNERTAEDIANELDSKNRMRQEVDQDVFEEAVGMIENQNLQLNSVIILAKENWHEGVIGIVASRIVEKYNKPTIMISISEGIGKGSGRSIPSFHLYDALKSVEGMLISFGGHRLAAGITIKKENIEVFKQAIQRLAIQTSNGESEIRKIDIDCEISLDDIDYELEKMIDLLSPFGFMNSKPVFLSKRLSIVGYPSLLKEKHLRICLKENTKTFESIWFNNGKDLLKDIAMPNKRFDVAYHITKNEYAGRNVIQLQIIDMKVSDDA</sequence>
<dbReference type="PANTHER" id="PTHR30255:SF2">
    <property type="entry name" value="SINGLE-STRANDED-DNA-SPECIFIC EXONUCLEASE RECJ"/>
    <property type="match status" value="1"/>
</dbReference>
<feature type="domain" description="DDH" evidence="6">
    <location>
        <begin position="80"/>
        <end position="230"/>
    </location>
</feature>
<evidence type="ECO:0000259" key="8">
    <source>
        <dbReference type="Pfam" id="PF17768"/>
    </source>
</evidence>
<evidence type="ECO:0000256" key="4">
    <source>
        <dbReference type="ARBA" id="ARBA00022801"/>
    </source>
</evidence>
<dbReference type="InterPro" id="IPR038763">
    <property type="entry name" value="DHH_sf"/>
</dbReference>
<dbReference type="InterPro" id="IPR003156">
    <property type="entry name" value="DHHA1_dom"/>
</dbReference>
<keyword evidence="4" id="KW-0378">Hydrolase</keyword>
<dbReference type="Proteomes" id="UP000264062">
    <property type="component" value="Unassembled WGS sequence"/>
</dbReference>
<dbReference type="InterPro" id="IPR004610">
    <property type="entry name" value="RecJ"/>
</dbReference>
<dbReference type="Pfam" id="PF02272">
    <property type="entry name" value="DHHA1"/>
    <property type="match status" value="1"/>
</dbReference>
<dbReference type="GO" id="GO:0006310">
    <property type="term" value="P:DNA recombination"/>
    <property type="evidence" value="ECO:0007669"/>
    <property type="project" value="InterPro"/>
</dbReference>
<dbReference type="InterPro" id="IPR001667">
    <property type="entry name" value="DDH_dom"/>
</dbReference>
<evidence type="ECO:0000259" key="6">
    <source>
        <dbReference type="Pfam" id="PF01368"/>
    </source>
</evidence>
<dbReference type="GO" id="GO:0008409">
    <property type="term" value="F:5'-3' exonuclease activity"/>
    <property type="evidence" value="ECO:0007669"/>
    <property type="project" value="InterPro"/>
</dbReference>
<dbReference type="InterPro" id="IPR041122">
    <property type="entry name" value="RecJ_OB"/>
</dbReference>
<proteinExistence type="inferred from homology"/>
<keyword evidence="5 9" id="KW-0269">Exonuclease</keyword>
<evidence type="ECO:0000313" key="9">
    <source>
        <dbReference type="EMBL" id="HAV92621.1"/>
    </source>
</evidence>
<feature type="domain" description="DHHA1" evidence="7">
    <location>
        <begin position="349"/>
        <end position="440"/>
    </location>
</feature>
<evidence type="ECO:0000313" key="10">
    <source>
        <dbReference type="Proteomes" id="UP000264062"/>
    </source>
</evidence>
<reference evidence="9 10" key="1">
    <citation type="journal article" date="2018" name="Nat. Biotechnol.">
        <title>A standardized bacterial taxonomy based on genome phylogeny substantially revises the tree of life.</title>
        <authorList>
            <person name="Parks D.H."/>
            <person name="Chuvochina M."/>
            <person name="Waite D.W."/>
            <person name="Rinke C."/>
            <person name="Skarshewski A."/>
            <person name="Chaumeil P.A."/>
            <person name="Hugenholtz P."/>
        </authorList>
    </citation>
    <scope>NUCLEOTIDE SEQUENCE [LARGE SCALE GENOMIC DNA]</scope>
    <source>
        <strain evidence="9">UBA9956</strain>
    </source>
</reference>
<dbReference type="AlphaFoldDB" id="A0A350HAQ5"/>
<dbReference type="PANTHER" id="PTHR30255">
    <property type="entry name" value="SINGLE-STRANDED-DNA-SPECIFIC EXONUCLEASE RECJ"/>
    <property type="match status" value="1"/>
</dbReference>
<evidence type="ECO:0000256" key="5">
    <source>
        <dbReference type="ARBA" id="ARBA00022839"/>
    </source>
</evidence>
<dbReference type="EMBL" id="DMZY01000165">
    <property type="protein sequence ID" value="HAV92621.1"/>
    <property type="molecule type" value="Genomic_DNA"/>
</dbReference>
<evidence type="ECO:0000256" key="2">
    <source>
        <dbReference type="ARBA" id="ARBA00019841"/>
    </source>
</evidence>
<accession>A0A350HAQ5</accession>
<dbReference type="GO" id="GO:0006281">
    <property type="term" value="P:DNA repair"/>
    <property type="evidence" value="ECO:0007669"/>
    <property type="project" value="InterPro"/>
</dbReference>
<dbReference type="Pfam" id="PF01368">
    <property type="entry name" value="DHH"/>
    <property type="match status" value="1"/>
</dbReference>